<dbReference type="PANTHER" id="PTHR19848">
    <property type="entry name" value="WD40 REPEAT PROTEIN"/>
    <property type="match status" value="1"/>
</dbReference>
<feature type="repeat" description="WD" evidence="3">
    <location>
        <begin position="748"/>
        <end position="789"/>
    </location>
</feature>
<dbReference type="CDD" id="cd00200">
    <property type="entry name" value="WD40"/>
    <property type="match status" value="1"/>
</dbReference>
<dbReference type="PRINTS" id="PR00320">
    <property type="entry name" value="GPROTEINBRPT"/>
</dbReference>
<dbReference type="OrthoDB" id="674604at2759"/>
<reference evidence="6" key="1">
    <citation type="submission" date="2022-12" db="EMBL/GenBank/DDBJ databases">
        <authorList>
            <person name="Petersen C."/>
        </authorList>
    </citation>
    <scope>NUCLEOTIDE SEQUENCE</scope>
    <source>
        <strain evidence="6">IBT 15544</strain>
    </source>
</reference>
<dbReference type="InterPro" id="IPR019775">
    <property type="entry name" value="WD40_repeat_CS"/>
</dbReference>
<protein>
    <submittedName>
        <fullName evidence="6">NACHT and WD40 domain protein</fullName>
    </submittedName>
</protein>
<evidence type="ECO:0000313" key="7">
    <source>
        <dbReference type="Proteomes" id="UP001150904"/>
    </source>
</evidence>
<feature type="repeat" description="WD" evidence="3">
    <location>
        <begin position="916"/>
        <end position="957"/>
    </location>
</feature>
<dbReference type="SUPFAM" id="SSF50978">
    <property type="entry name" value="WD40 repeat-like"/>
    <property type="match status" value="2"/>
</dbReference>
<name>A0A9W9M9Y4_9EURO</name>
<gene>
    <name evidence="6" type="ORF">N7498_008178</name>
</gene>
<dbReference type="InterPro" id="IPR015943">
    <property type="entry name" value="WD40/YVTN_repeat-like_dom_sf"/>
</dbReference>
<feature type="repeat" description="WD" evidence="3">
    <location>
        <begin position="580"/>
        <end position="621"/>
    </location>
</feature>
<feature type="repeat" description="WD" evidence="3">
    <location>
        <begin position="832"/>
        <end position="873"/>
    </location>
</feature>
<dbReference type="AlphaFoldDB" id="A0A9W9M9Y4"/>
<dbReference type="Pfam" id="PF00400">
    <property type="entry name" value="WD40"/>
    <property type="match status" value="12"/>
</dbReference>
<comment type="caution">
    <text evidence="6">The sequence shown here is derived from an EMBL/GenBank/DDBJ whole genome shotgun (WGS) entry which is preliminary data.</text>
</comment>
<evidence type="ECO:0000256" key="2">
    <source>
        <dbReference type="ARBA" id="ARBA00022737"/>
    </source>
</evidence>
<dbReference type="GeneID" id="83182541"/>
<dbReference type="Gene3D" id="2.130.10.10">
    <property type="entry name" value="YVTN repeat-like/Quinoprotein amine dehydrogenase"/>
    <property type="match status" value="5"/>
</dbReference>
<feature type="repeat" description="WD" evidence="3">
    <location>
        <begin position="622"/>
        <end position="658"/>
    </location>
</feature>
<sequence>MAGTGKSTISRTVAKSLKDTNHLGANFFFKRGEGDRGNAKKFFPTIIKQLMLRKSELCSSVHKALRDDTTMIRIYKISRPELPIRLSFSKISNRDYQDLALHEVSEKVTERDIRPIHENQTRQKYFSRLAWRRRYTRIGINVGSALYFCCHYIPIHRKSEIGTRITPCKAPKRLSEICDENRKDDSDELEQQQLLHEFQEIVGVIILLAAPLSINALSLFIGIRADQISNRLDSFRSVLSVPTNQDLPIRILHLSFRNFLVQTNSKFLVDERSKHKDIAKLCLKTMRRHLQRNICNLKSTCTHRADIDPQHLRQYLPPELEYSCRYWAHHLENSNISPFEWEDILCFLQAHFLHWVEATSLLGFVSEVVGMLNAIKAVLPSDHHSDISAFLHDAQRFVLKNRQIADEVPLQIYDAGLTFTPLKAIIRQQFHKDLPTWICQFPRVKDSWSAELQVLEGHTWSALSVAFSPDGRLLASSSADKTVRLWDPATGTLKQTLKAHSAPVWSVAFAPDGRLLASSSDDKTLCLWDSSTGALQTLEGHSASVRSVAFSPNSRLLASGSDKSYVRLWDTTIGPHQQTLDGHRGLIWSVSFSSDGYLLASGSDDQTVCLWDSATGALQRTLCGHSNWVFSVAFSPDGRLLASSSADKTVRLWDMATGIIKHILKGHSEWIWSVAFSSDGGLLASGSDDQTIRLWNTTTGTLHQTLEGHSATVRSVAFSPNSQLLASGSDKSYVRLWDTTIGPHQQTLDGHSEWIQSTAFSPDGRLLASGSNDKRVCIWDTATGILRQTLKGHSASVWSVAFSPDGRLLASSSQDQTVHLWNTTTGVFRQVLKGHSSWVRLVRFSPDGCLLASGSEDHTVRLWDSATGALQHTLDGHIDAVLSVSFSLDGRLLASGSRDQTVRLWNLTTGILLHTLQGHFDLVRSTAFSPNSRLLASSSADKTVRIWETATGELNQTYITNTVNTLQFSNDGPYIHTDLGILDLQSNCDIPRPYSRHKNVDISIEDQRWITLNGEKVLWLPPESRASSSKSYGNLLALGHPSGQISFIKFCM</sequence>
<dbReference type="PROSITE" id="PS50294">
    <property type="entry name" value="WD_REPEATS_REGION"/>
    <property type="match status" value="12"/>
</dbReference>
<keyword evidence="2" id="KW-0677">Repeat</keyword>
<evidence type="ECO:0000256" key="3">
    <source>
        <dbReference type="PROSITE-ProRule" id="PRU00221"/>
    </source>
</evidence>
<evidence type="ECO:0000259" key="5">
    <source>
        <dbReference type="Pfam" id="PF24883"/>
    </source>
</evidence>
<keyword evidence="7" id="KW-1185">Reference proteome</keyword>
<feature type="repeat" description="WD" evidence="3">
    <location>
        <begin position="538"/>
        <end position="579"/>
    </location>
</feature>
<evidence type="ECO:0000256" key="1">
    <source>
        <dbReference type="ARBA" id="ARBA00022574"/>
    </source>
</evidence>
<dbReference type="InterPro" id="IPR056884">
    <property type="entry name" value="NPHP3-like_N"/>
</dbReference>
<dbReference type="InterPro" id="IPR036322">
    <property type="entry name" value="WD40_repeat_dom_sf"/>
</dbReference>
<feature type="domain" description="Nephrocystin 3-like N-terminal" evidence="5">
    <location>
        <begin position="2"/>
        <end position="69"/>
    </location>
</feature>
<dbReference type="PROSITE" id="PS50082">
    <property type="entry name" value="WD_REPEATS_2"/>
    <property type="match status" value="12"/>
</dbReference>
<reference evidence="6" key="2">
    <citation type="journal article" date="2023" name="IMA Fungus">
        <title>Comparative genomic study of the Penicillium genus elucidates a diverse pangenome and 15 lateral gene transfer events.</title>
        <authorList>
            <person name="Petersen C."/>
            <person name="Sorensen T."/>
            <person name="Nielsen M.R."/>
            <person name="Sondergaard T.E."/>
            <person name="Sorensen J.L."/>
            <person name="Fitzpatrick D.A."/>
            <person name="Frisvad J.C."/>
            <person name="Nielsen K.L."/>
        </authorList>
    </citation>
    <scope>NUCLEOTIDE SEQUENCE</scope>
    <source>
        <strain evidence="6">IBT 15544</strain>
    </source>
</reference>
<dbReference type="InterPro" id="IPR020472">
    <property type="entry name" value="WD40_PAC1"/>
</dbReference>
<keyword evidence="4" id="KW-0812">Transmembrane</keyword>
<evidence type="ECO:0000256" key="4">
    <source>
        <dbReference type="SAM" id="Phobius"/>
    </source>
</evidence>
<feature type="repeat" description="WD" evidence="3">
    <location>
        <begin position="664"/>
        <end position="705"/>
    </location>
</feature>
<dbReference type="PROSITE" id="PS00678">
    <property type="entry name" value="WD_REPEATS_1"/>
    <property type="match status" value="7"/>
</dbReference>
<feature type="transmembrane region" description="Helical" evidence="4">
    <location>
        <begin position="201"/>
        <end position="223"/>
    </location>
</feature>
<evidence type="ECO:0000313" key="6">
    <source>
        <dbReference type="EMBL" id="KAJ5194740.1"/>
    </source>
</evidence>
<feature type="repeat" description="WD" evidence="3">
    <location>
        <begin position="874"/>
        <end position="915"/>
    </location>
</feature>
<dbReference type="PANTHER" id="PTHR19848:SF8">
    <property type="entry name" value="F-BOX AND WD REPEAT DOMAIN CONTAINING 7"/>
    <property type="match status" value="1"/>
</dbReference>
<dbReference type="Proteomes" id="UP001150904">
    <property type="component" value="Unassembled WGS sequence"/>
</dbReference>
<feature type="repeat" description="WD" evidence="3">
    <location>
        <begin position="790"/>
        <end position="831"/>
    </location>
</feature>
<organism evidence="6 7">
    <name type="scientific">Penicillium cinerascens</name>
    <dbReference type="NCBI Taxonomy" id="70096"/>
    <lineage>
        <taxon>Eukaryota</taxon>
        <taxon>Fungi</taxon>
        <taxon>Dikarya</taxon>
        <taxon>Ascomycota</taxon>
        <taxon>Pezizomycotina</taxon>
        <taxon>Eurotiomycetes</taxon>
        <taxon>Eurotiomycetidae</taxon>
        <taxon>Eurotiales</taxon>
        <taxon>Aspergillaceae</taxon>
        <taxon>Penicillium</taxon>
    </lineage>
</organism>
<dbReference type="SMART" id="SM00320">
    <property type="entry name" value="WD40"/>
    <property type="match status" value="12"/>
</dbReference>
<dbReference type="RefSeq" id="XP_058305228.1">
    <property type="nucleotide sequence ID" value="XM_058455240.1"/>
</dbReference>
<accession>A0A9W9M9Y4</accession>
<feature type="repeat" description="WD" evidence="3">
    <location>
        <begin position="706"/>
        <end position="747"/>
    </location>
</feature>
<dbReference type="Pfam" id="PF24883">
    <property type="entry name" value="NPHP3_N"/>
    <property type="match status" value="1"/>
</dbReference>
<feature type="repeat" description="WD" evidence="3">
    <location>
        <begin position="497"/>
        <end position="538"/>
    </location>
</feature>
<dbReference type="EMBL" id="JAPQKR010000015">
    <property type="protein sequence ID" value="KAJ5194740.1"/>
    <property type="molecule type" value="Genomic_DNA"/>
</dbReference>
<keyword evidence="4" id="KW-0472">Membrane</keyword>
<dbReference type="InterPro" id="IPR001680">
    <property type="entry name" value="WD40_rpt"/>
</dbReference>
<proteinExistence type="predicted"/>
<keyword evidence="4" id="KW-1133">Transmembrane helix</keyword>
<keyword evidence="1 3" id="KW-0853">WD repeat</keyword>
<feature type="repeat" description="WD" evidence="3">
    <location>
        <begin position="455"/>
        <end position="496"/>
    </location>
</feature>